<dbReference type="EMBL" id="JAGSPJ010000002">
    <property type="protein sequence ID" value="MBR7799548.1"/>
    <property type="molecule type" value="Genomic_DNA"/>
</dbReference>
<dbReference type="InterPro" id="IPR001789">
    <property type="entry name" value="Sig_transdc_resp-reg_receiver"/>
</dbReference>
<evidence type="ECO:0000256" key="2">
    <source>
        <dbReference type="PROSITE-ProRule" id="PRU00169"/>
    </source>
</evidence>
<name>A0A941ID39_9BURK</name>
<dbReference type="SUPFAM" id="SSF52172">
    <property type="entry name" value="CheY-like"/>
    <property type="match status" value="1"/>
</dbReference>
<protein>
    <submittedName>
        <fullName evidence="4">Response regulator</fullName>
    </submittedName>
</protein>
<dbReference type="InterPro" id="IPR011006">
    <property type="entry name" value="CheY-like_superfamily"/>
</dbReference>
<dbReference type="Proteomes" id="UP000678545">
    <property type="component" value="Unassembled WGS sequence"/>
</dbReference>
<evidence type="ECO:0000313" key="5">
    <source>
        <dbReference type="Proteomes" id="UP000678545"/>
    </source>
</evidence>
<accession>A0A941ID39</accession>
<dbReference type="SMART" id="SM00448">
    <property type="entry name" value="REC"/>
    <property type="match status" value="1"/>
</dbReference>
<evidence type="ECO:0000256" key="1">
    <source>
        <dbReference type="ARBA" id="ARBA00022553"/>
    </source>
</evidence>
<organism evidence="4 5">
    <name type="scientific">Undibacterium fentianense</name>
    <dbReference type="NCBI Taxonomy" id="2828728"/>
    <lineage>
        <taxon>Bacteria</taxon>
        <taxon>Pseudomonadati</taxon>
        <taxon>Pseudomonadota</taxon>
        <taxon>Betaproteobacteria</taxon>
        <taxon>Burkholderiales</taxon>
        <taxon>Oxalobacteraceae</taxon>
        <taxon>Undibacterium</taxon>
    </lineage>
</organism>
<keyword evidence="1 2" id="KW-0597">Phosphoprotein</keyword>
<dbReference type="PROSITE" id="PS50110">
    <property type="entry name" value="RESPONSE_REGULATORY"/>
    <property type="match status" value="1"/>
</dbReference>
<evidence type="ECO:0000313" key="4">
    <source>
        <dbReference type="EMBL" id="MBR7799548.1"/>
    </source>
</evidence>
<dbReference type="RefSeq" id="WP_212674694.1">
    <property type="nucleotide sequence ID" value="NZ_JAGSPJ010000002.1"/>
</dbReference>
<dbReference type="Gene3D" id="3.40.50.2300">
    <property type="match status" value="1"/>
</dbReference>
<sequence length="138" mass="15439">MSELPSSADQKYHLRVLVIDDDTMQLDYLSILLRSVGIQDIICAEDANLAVTHLDSLEKPIHLIICDLVMPTMDGFDFLWELAKRASQIPLIIVSAQAQEVRHSAALVAQLKSLNLIGELEKPIDRDQFFALIQTQIG</sequence>
<dbReference type="PANTHER" id="PTHR44591">
    <property type="entry name" value="STRESS RESPONSE REGULATOR PROTEIN 1"/>
    <property type="match status" value="1"/>
</dbReference>
<proteinExistence type="predicted"/>
<dbReference type="AlphaFoldDB" id="A0A941ID39"/>
<dbReference type="InterPro" id="IPR050595">
    <property type="entry name" value="Bact_response_regulator"/>
</dbReference>
<dbReference type="PANTHER" id="PTHR44591:SF3">
    <property type="entry name" value="RESPONSE REGULATORY DOMAIN-CONTAINING PROTEIN"/>
    <property type="match status" value="1"/>
</dbReference>
<keyword evidence="5" id="KW-1185">Reference proteome</keyword>
<dbReference type="GO" id="GO:0000160">
    <property type="term" value="P:phosphorelay signal transduction system"/>
    <property type="evidence" value="ECO:0007669"/>
    <property type="project" value="InterPro"/>
</dbReference>
<comment type="caution">
    <text evidence="4">The sequence shown here is derived from an EMBL/GenBank/DDBJ whole genome shotgun (WGS) entry which is preliminary data.</text>
</comment>
<feature type="modified residue" description="4-aspartylphosphate" evidence="2">
    <location>
        <position position="67"/>
    </location>
</feature>
<gene>
    <name evidence="4" type="ORF">KDM90_06015</name>
</gene>
<evidence type="ECO:0000259" key="3">
    <source>
        <dbReference type="PROSITE" id="PS50110"/>
    </source>
</evidence>
<feature type="domain" description="Response regulatory" evidence="3">
    <location>
        <begin position="15"/>
        <end position="137"/>
    </location>
</feature>
<reference evidence="4" key="1">
    <citation type="submission" date="2021-04" db="EMBL/GenBank/DDBJ databases">
        <title>novel species isolated from subtropical streams in China.</title>
        <authorList>
            <person name="Lu H."/>
        </authorList>
    </citation>
    <scope>NUCLEOTIDE SEQUENCE</scope>
    <source>
        <strain evidence="4">FT137W</strain>
    </source>
</reference>
<dbReference type="Pfam" id="PF00072">
    <property type="entry name" value="Response_reg"/>
    <property type="match status" value="1"/>
</dbReference>